<dbReference type="Proteomes" id="UP000031623">
    <property type="component" value="Chromosome"/>
</dbReference>
<dbReference type="GO" id="GO:0006935">
    <property type="term" value="P:chemotaxis"/>
    <property type="evidence" value="ECO:0007669"/>
    <property type="project" value="InterPro"/>
</dbReference>
<evidence type="ECO:0000313" key="2">
    <source>
        <dbReference type="EMBL" id="BAP56486.1"/>
    </source>
</evidence>
<dbReference type="GO" id="GO:0007165">
    <property type="term" value="P:signal transduction"/>
    <property type="evidence" value="ECO:0007669"/>
    <property type="project" value="InterPro"/>
</dbReference>
<reference evidence="2" key="1">
    <citation type="journal article" date="2014" name="ISME J.">
        <title>Ecophysiology of Thioploca ingrica as revealed by the complete genome sequence supplemented with proteomic evidence.</title>
        <authorList>
            <person name="Kojima H."/>
            <person name="Ogura Y."/>
            <person name="Yamamoto N."/>
            <person name="Togashi T."/>
            <person name="Mori H."/>
            <person name="Watanabe T."/>
            <person name="Nemoto F."/>
            <person name="Kurokawa K."/>
            <person name="Hayashi T."/>
            <person name="Fukui M."/>
        </authorList>
    </citation>
    <scope>NUCLEOTIDE SEQUENCE [LARGE SCALE GENOMIC DNA]</scope>
</reference>
<dbReference type="InterPro" id="IPR036061">
    <property type="entry name" value="CheW-like_dom_sf"/>
</dbReference>
<evidence type="ECO:0000313" key="3">
    <source>
        <dbReference type="Proteomes" id="UP000031623"/>
    </source>
</evidence>
<dbReference type="Gene3D" id="2.30.30.40">
    <property type="entry name" value="SH3 Domains"/>
    <property type="match status" value="1"/>
</dbReference>
<dbReference type="Pfam" id="PF01584">
    <property type="entry name" value="CheW"/>
    <property type="match status" value="1"/>
</dbReference>
<feature type="domain" description="CheW-like" evidence="1">
    <location>
        <begin position="28"/>
        <end position="117"/>
    </location>
</feature>
<name>A0A090BV99_9GAMM</name>
<evidence type="ECO:0000259" key="1">
    <source>
        <dbReference type="Pfam" id="PF01584"/>
    </source>
</evidence>
<accession>A0A090BV99</accession>
<protein>
    <recommendedName>
        <fullName evidence="1">CheW-like domain-containing protein</fullName>
    </recommendedName>
</protein>
<dbReference type="KEGG" id="tig:THII_2189"/>
<dbReference type="SUPFAM" id="SSF50341">
    <property type="entry name" value="CheW-like"/>
    <property type="match status" value="1"/>
</dbReference>
<dbReference type="HOGENOM" id="CLU_554257_0_0_6"/>
<dbReference type="EMBL" id="AP014633">
    <property type="protein sequence ID" value="BAP56486.1"/>
    <property type="molecule type" value="Genomic_DNA"/>
</dbReference>
<sequence length="492" mass="54555">MSQLNSANWNLALPSIASLEGSVLPIIVNNTAFGILLGQVHYVDYPEALTPLPLTSSPIEGLARFNGLPLVQINVAQTLGLETNRAEGKIVVITLPQGNIALRVDEVLSFVAADEKLPQLAGTYQNLSLLKLDEIFPWIKNINDTTVLVTQPATVPIETAGSTTPSSYILLVASSGHTIGLLANSIERIEQIDDSLPLRKFDIDADFLVRVENYLLPARSLARLLNKRSNSERQALIIRGLNKPAVLTVERISSLEKVDYFHLTTSQSGIKSLWYLCEDKQVIEVVDAKEFFNNVLNEYESLPLVDPQSRWDNLPQLATKLSTEGVRVQCGHLAYVLPLALVNRILGDWAEVDKLAELADPTDETKLFEQQGKTGRIPVIDCAKLFNQSDNEPTNCHILLTLPCGHVVIAVHRAKLQPTLPSQQWLPLTLLPPPASLLFDAATFDDGEKQWVLRVKERIDFAQFPWNLKRLVVASLITWMETGKLNINHAIN</sequence>
<dbReference type="Gene3D" id="2.40.50.180">
    <property type="entry name" value="CheA-289, Domain 4"/>
    <property type="match status" value="1"/>
</dbReference>
<keyword evidence="3" id="KW-1185">Reference proteome</keyword>
<dbReference type="InterPro" id="IPR002545">
    <property type="entry name" value="CheW-lke_dom"/>
</dbReference>
<dbReference type="STRING" id="40754.THII_2189"/>
<proteinExistence type="predicted"/>
<organism evidence="2 3">
    <name type="scientific">Thioploca ingrica</name>
    <dbReference type="NCBI Taxonomy" id="40754"/>
    <lineage>
        <taxon>Bacteria</taxon>
        <taxon>Pseudomonadati</taxon>
        <taxon>Pseudomonadota</taxon>
        <taxon>Gammaproteobacteria</taxon>
        <taxon>Thiotrichales</taxon>
        <taxon>Thiotrichaceae</taxon>
        <taxon>Thioploca</taxon>
    </lineage>
</organism>
<dbReference type="AlphaFoldDB" id="A0A090BV99"/>
<gene>
    <name evidence="2" type="ORF">THII_2189</name>
</gene>